<keyword evidence="3" id="KW-0175">Coiled coil</keyword>
<comment type="caution">
    <text evidence="2">Lacks conserved residue(s) required for the propagation of feature annotation.</text>
</comment>
<feature type="region of interest" description="Disordered" evidence="4">
    <location>
        <begin position="208"/>
        <end position="244"/>
    </location>
</feature>
<dbReference type="Pfam" id="PF00431">
    <property type="entry name" value="CUB"/>
    <property type="match status" value="1"/>
</dbReference>
<dbReference type="AlphaFoldDB" id="E4Y9Q6"/>
<dbReference type="PANTHER" id="PTHR46908:SF8">
    <property type="entry name" value="C-TYPE LECTIN DOMAIN-CONTAINING PROTEIN"/>
    <property type="match status" value="1"/>
</dbReference>
<dbReference type="InterPro" id="IPR000859">
    <property type="entry name" value="CUB_dom"/>
</dbReference>
<keyword evidence="1" id="KW-1015">Disulfide bond</keyword>
<name>E4Y9Q6_OIKDI</name>
<evidence type="ECO:0000256" key="2">
    <source>
        <dbReference type="PROSITE-ProRule" id="PRU00059"/>
    </source>
</evidence>
<feature type="compositionally biased region" description="Basic residues" evidence="4">
    <location>
        <begin position="222"/>
        <end position="240"/>
    </location>
</feature>
<dbReference type="PROSITE" id="PS01180">
    <property type="entry name" value="CUB"/>
    <property type="match status" value="1"/>
</dbReference>
<dbReference type="CDD" id="cd00041">
    <property type="entry name" value="CUB"/>
    <property type="match status" value="1"/>
</dbReference>
<evidence type="ECO:0000259" key="6">
    <source>
        <dbReference type="PROSITE" id="PS01180"/>
    </source>
</evidence>
<reference evidence="7" key="1">
    <citation type="journal article" date="2010" name="Science">
        <title>Plasticity of animal genome architecture unmasked by rapid evolution of a pelagic tunicate.</title>
        <authorList>
            <person name="Denoeud F."/>
            <person name="Henriet S."/>
            <person name="Mungpakdee S."/>
            <person name="Aury J.M."/>
            <person name="Da Silva C."/>
            <person name="Brinkmann H."/>
            <person name="Mikhaleva J."/>
            <person name="Olsen L.C."/>
            <person name="Jubin C."/>
            <person name="Canestro C."/>
            <person name="Bouquet J.M."/>
            <person name="Danks G."/>
            <person name="Poulain J."/>
            <person name="Campsteijn C."/>
            <person name="Adamski M."/>
            <person name="Cross I."/>
            <person name="Yadetie F."/>
            <person name="Muffato M."/>
            <person name="Louis A."/>
            <person name="Butcher S."/>
            <person name="Tsagkogeorga G."/>
            <person name="Konrad A."/>
            <person name="Singh S."/>
            <person name="Jensen M.F."/>
            <person name="Cong E.H."/>
            <person name="Eikeseth-Otteraa H."/>
            <person name="Noel B."/>
            <person name="Anthouard V."/>
            <person name="Porcel B.M."/>
            <person name="Kachouri-Lafond R."/>
            <person name="Nishino A."/>
            <person name="Ugolini M."/>
            <person name="Chourrout P."/>
            <person name="Nishida H."/>
            <person name="Aasland R."/>
            <person name="Huzurbazar S."/>
            <person name="Westhof E."/>
            <person name="Delsuc F."/>
            <person name="Lehrach H."/>
            <person name="Reinhardt R."/>
            <person name="Weissenbach J."/>
            <person name="Roy S.W."/>
            <person name="Artiguenave F."/>
            <person name="Postlethwait J.H."/>
            <person name="Manak J.R."/>
            <person name="Thompson E.M."/>
            <person name="Jaillon O."/>
            <person name="Du Pasquier L."/>
            <person name="Boudinot P."/>
            <person name="Liberles D.A."/>
            <person name="Volff J.N."/>
            <person name="Philippe H."/>
            <person name="Lenhard B."/>
            <person name="Roest Crollius H."/>
            <person name="Wincker P."/>
            <person name="Chourrout D."/>
        </authorList>
    </citation>
    <scope>NUCLEOTIDE SEQUENCE [LARGE SCALE GENOMIC DNA]</scope>
</reference>
<accession>E4Y9Q6</accession>
<keyword evidence="5" id="KW-1133">Transmembrane helix</keyword>
<gene>
    <name evidence="7" type="ORF">GSOID_T00030713001</name>
</gene>
<keyword evidence="5" id="KW-0812">Transmembrane</keyword>
<dbReference type="SMART" id="SM00042">
    <property type="entry name" value="CUB"/>
    <property type="match status" value="1"/>
</dbReference>
<evidence type="ECO:0000256" key="5">
    <source>
        <dbReference type="SAM" id="Phobius"/>
    </source>
</evidence>
<organism evidence="7">
    <name type="scientific">Oikopleura dioica</name>
    <name type="common">Tunicate</name>
    <dbReference type="NCBI Taxonomy" id="34765"/>
    <lineage>
        <taxon>Eukaryota</taxon>
        <taxon>Metazoa</taxon>
        <taxon>Chordata</taxon>
        <taxon>Tunicata</taxon>
        <taxon>Appendicularia</taxon>
        <taxon>Copelata</taxon>
        <taxon>Oikopleuridae</taxon>
        <taxon>Oikopleura</taxon>
    </lineage>
</organism>
<keyword evidence="5" id="KW-0472">Membrane</keyword>
<dbReference type="InterPro" id="IPR035914">
    <property type="entry name" value="Sperma_CUB_dom_sf"/>
</dbReference>
<feature type="coiled-coil region" evidence="3">
    <location>
        <begin position="252"/>
        <end position="279"/>
    </location>
</feature>
<sequence>MRLLFGLLGIQSIRGYSMHDLNNNENTWEIAGCHSQPIRAETSEKFIVTSGFPNIYKQRMDCTWKIQVPPGKKLEISFPHFHVDYCHAAGVTLYDGQKLEKNKVETYCGFDNPESFTSSSNEVQIQAYQQQSNNPGNGIYLMIGYRIAPTAPPTPPPSQMQPMMMAGSLNQNQLLLGHHNAVMAYGGAAFPQQAYGLLPVPSAGRYPVIGRATTPPPAPKPKAPKRAPPKKKQAPKKKMPSAKGDYIKAGIERNLAAEARAKEAQMEREQKKKAQANKVLKKRLVFLIIGLVFVTIGNVWFILHRRKLALQKEAEKLGEKKSGLSSDSCKSDEPIYSSLDQI</sequence>
<feature type="domain" description="CUB" evidence="6">
    <location>
        <begin position="33"/>
        <end position="152"/>
    </location>
</feature>
<dbReference type="SUPFAM" id="SSF49854">
    <property type="entry name" value="Spermadhesin, CUB domain"/>
    <property type="match status" value="1"/>
</dbReference>
<protein>
    <recommendedName>
        <fullName evidence="6">CUB domain-containing protein</fullName>
    </recommendedName>
</protein>
<feature type="transmembrane region" description="Helical" evidence="5">
    <location>
        <begin position="284"/>
        <end position="303"/>
    </location>
</feature>
<evidence type="ECO:0000256" key="1">
    <source>
        <dbReference type="ARBA" id="ARBA00023157"/>
    </source>
</evidence>
<dbReference type="Gene3D" id="2.60.120.290">
    <property type="entry name" value="Spermadhesin, CUB domain"/>
    <property type="match status" value="1"/>
</dbReference>
<feature type="region of interest" description="Disordered" evidence="4">
    <location>
        <begin position="317"/>
        <end position="342"/>
    </location>
</feature>
<dbReference type="PANTHER" id="PTHR46908">
    <property type="entry name" value="CUBILIN-LIKE PROTEIN"/>
    <property type="match status" value="1"/>
</dbReference>
<evidence type="ECO:0000256" key="3">
    <source>
        <dbReference type="SAM" id="Coils"/>
    </source>
</evidence>
<evidence type="ECO:0000313" key="7">
    <source>
        <dbReference type="EMBL" id="CBY32293.1"/>
    </source>
</evidence>
<dbReference type="InterPro" id="IPR052129">
    <property type="entry name" value="Spermadhesin-Link_domain"/>
</dbReference>
<dbReference type="Proteomes" id="UP000011014">
    <property type="component" value="Unassembled WGS sequence"/>
</dbReference>
<evidence type="ECO:0000256" key="4">
    <source>
        <dbReference type="SAM" id="MobiDB-lite"/>
    </source>
</evidence>
<proteinExistence type="predicted"/>
<dbReference type="EMBL" id="FN654342">
    <property type="protein sequence ID" value="CBY32293.1"/>
    <property type="molecule type" value="Genomic_DNA"/>
</dbReference>